<evidence type="ECO:0000313" key="1">
    <source>
        <dbReference type="EMBL" id="GFO14478.1"/>
    </source>
</evidence>
<sequence length="98" mass="11213">MPATANLDGKLALVTDRQHTRQGRIKNFSPSEADEFFNLRVKMWPLLAGARRYPQRKVSACHLHLAHSRLSDSDQNRLRSLVLEYSDVMAHDEIDLGQ</sequence>
<protein>
    <submittedName>
        <fullName evidence="1">Uncharacterized protein</fullName>
    </submittedName>
</protein>
<dbReference type="AlphaFoldDB" id="A0AAV4B5W2"/>
<evidence type="ECO:0000313" key="2">
    <source>
        <dbReference type="Proteomes" id="UP000735302"/>
    </source>
</evidence>
<accession>A0AAV4B5W2</accession>
<dbReference type="EMBL" id="BLXT01004566">
    <property type="protein sequence ID" value="GFO14478.1"/>
    <property type="molecule type" value="Genomic_DNA"/>
</dbReference>
<proteinExistence type="predicted"/>
<dbReference type="Proteomes" id="UP000735302">
    <property type="component" value="Unassembled WGS sequence"/>
</dbReference>
<organism evidence="1 2">
    <name type="scientific">Plakobranchus ocellatus</name>
    <dbReference type="NCBI Taxonomy" id="259542"/>
    <lineage>
        <taxon>Eukaryota</taxon>
        <taxon>Metazoa</taxon>
        <taxon>Spiralia</taxon>
        <taxon>Lophotrochozoa</taxon>
        <taxon>Mollusca</taxon>
        <taxon>Gastropoda</taxon>
        <taxon>Heterobranchia</taxon>
        <taxon>Euthyneura</taxon>
        <taxon>Panpulmonata</taxon>
        <taxon>Sacoglossa</taxon>
        <taxon>Placobranchoidea</taxon>
        <taxon>Plakobranchidae</taxon>
        <taxon>Plakobranchus</taxon>
    </lineage>
</organism>
<reference evidence="1 2" key="1">
    <citation type="journal article" date="2021" name="Elife">
        <title>Chloroplast acquisition without the gene transfer in kleptoplastic sea slugs, Plakobranchus ocellatus.</title>
        <authorList>
            <person name="Maeda T."/>
            <person name="Takahashi S."/>
            <person name="Yoshida T."/>
            <person name="Shimamura S."/>
            <person name="Takaki Y."/>
            <person name="Nagai Y."/>
            <person name="Toyoda A."/>
            <person name="Suzuki Y."/>
            <person name="Arimoto A."/>
            <person name="Ishii H."/>
            <person name="Satoh N."/>
            <person name="Nishiyama T."/>
            <person name="Hasebe M."/>
            <person name="Maruyama T."/>
            <person name="Minagawa J."/>
            <person name="Obokata J."/>
            <person name="Shigenobu S."/>
        </authorList>
    </citation>
    <scope>NUCLEOTIDE SEQUENCE [LARGE SCALE GENOMIC DNA]</scope>
</reference>
<name>A0AAV4B5W2_9GAST</name>
<keyword evidence="2" id="KW-1185">Reference proteome</keyword>
<gene>
    <name evidence="1" type="ORF">PoB_004098300</name>
</gene>
<comment type="caution">
    <text evidence="1">The sequence shown here is derived from an EMBL/GenBank/DDBJ whole genome shotgun (WGS) entry which is preliminary data.</text>
</comment>